<protein>
    <submittedName>
        <fullName evidence="2">DUF934 domain-containing protein</fullName>
    </submittedName>
</protein>
<dbReference type="InterPro" id="IPR008318">
    <property type="entry name" value="UCP030820"/>
</dbReference>
<accession>A0ABU4PQ50</accession>
<feature type="compositionally biased region" description="Low complexity" evidence="1">
    <location>
        <begin position="19"/>
        <end position="30"/>
    </location>
</feature>
<reference evidence="2 3" key="1">
    <citation type="submission" date="2023-11" db="EMBL/GenBank/DDBJ databases">
        <title>MicrobeMod: A computational toolkit for identifying prokaryotic methylation and restriction-modification with nanopore sequencing.</title>
        <authorList>
            <person name="Crits-Christoph A."/>
            <person name="Kang S.C."/>
            <person name="Lee H."/>
            <person name="Ostrov N."/>
        </authorList>
    </citation>
    <scope>NUCLEOTIDE SEQUENCE [LARGE SCALE GENOMIC DNA]</scope>
    <source>
        <strain evidence="2 3">ATCC 14820</strain>
    </source>
</reference>
<dbReference type="RefSeq" id="WP_083834067.1">
    <property type="nucleotide sequence ID" value="NZ_JAWXXV010000001.1"/>
</dbReference>
<proteinExistence type="predicted"/>
<feature type="compositionally biased region" description="Basic and acidic residues" evidence="1">
    <location>
        <begin position="36"/>
        <end position="45"/>
    </location>
</feature>
<evidence type="ECO:0000313" key="2">
    <source>
        <dbReference type="EMBL" id="MDX5984075.1"/>
    </source>
</evidence>
<sequence>MDKCNTPLPLAGGAGGGPVADAPANPADSPSPNPSRKREGDRTEGDEPAVTLDAFLDSQTNATAVRLEAGDDARALLPYLDRIALVEVSFPTFRDGRGYSAARVLREAGYTGELRAQGDVLVDQMPLMKRCGFDSFAPQAEIDPATLEAALTRYENVYQKAADGRVPVWALRHG</sequence>
<dbReference type="EMBL" id="JAWXXV010000001">
    <property type="protein sequence ID" value="MDX5984075.1"/>
    <property type="molecule type" value="Genomic_DNA"/>
</dbReference>
<gene>
    <name evidence="2" type="ORF">SIL82_07370</name>
</gene>
<feature type="region of interest" description="Disordered" evidence="1">
    <location>
        <begin position="1"/>
        <end position="46"/>
    </location>
</feature>
<organism evidence="2 3">
    <name type="scientific">Sphingomonas echinoides</name>
    <dbReference type="NCBI Taxonomy" id="59803"/>
    <lineage>
        <taxon>Bacteria</taxon>
        <taxon>Pseudomonadati</taxon>
        <taxon>Pseudomonadota</taxon>
        <taxon>Alphaproteobacteria</taxon>
        <taxon>Sphingomonadales</taxon>
        <taxon>Sphingomonadaceae</taxon>
        <taxon>Sphingomonas</taxon>
    </lineage>
</organism>
<keyword evidence="3" id="KW-1185">Reference proteome</keyword>
<dbReference type="Proteomes" id="UP001279660">
    <property type="component" value="Unassembled WGS sequence"/>
</dbReference>
<evidence type="ECO:0000256" key="1">
    <source>
        <dbReference type="SAM" id="MobiDB-lite"/>
    </source>
</evidence>
<evidence type="ECO:0000313" key="3">
    <source>
        <dbReference type="Proteomes" id="UP001279660"/>
    </source>
</evidence>
<dbReference type="Pfam" id="PF06073">
    <property type="entry name" value="DUF934"/>
    <property type="match status" value="1"/>
</dbReference>
<name>A0ABU4PQ50_9SPHN</name>
<comment type="caution">
    <text evidence="2">The sequence shown here is derived from an EMBL/GenBank/DDBJ whole genome shotgun (WGS) entry which is preliminary data.</text>
</comment>